<dbReference type="NCBIfam" id="TIGR00021">
    <property type="entry name" value="rpiA"/>
    <property type="match status" value="1"/>
</dbReference>
<reference evidence="4 5" key="1">
    <citation type="submission" date="2016-05" db="EMBL/GenBank/DDBJ databases">
        <title>Whole genome sequencing of Tetragenococcus halophilus subsp. halophilus NISL 7118.</title>
        <authorList>
            <person name="Shiwa Y."/>
            <person name="Nishimura I."/>
            <person name="Yoshikawa H."/>
            <person name="Koyama Y."/>
            <person name="Oguma T."/>
        </authorList>
    </citation>
    <scope>NUCLEOTIDE SEQUENCE [LARGE SCALE GENOMIC DNA]</scope>
    <source>
        <strain evidence="4 5">NISL 7118</strain>
    </source>
</reference>
<dbReference type="Gene3D" id="3.40.50.1360">
    <property type="match status" value="1"/>
</dbReference>
<comment type="subunit">
    <text evidence="3">Homodimer.</text>
</comment>
<feature type="binding site" evidence="3">
    <location>
        <position position="121"/>
    </location>
    <ligand>
        <name>substrate</name>
    </ligand>
</feature>
<dbReference type="GeneID" id="64055019"/>
<feature type="binding site" evidence="3">
    <location>
        <begin position="81"/>
        <end position="84"/>
    </location>
    <ligand>
        <name>substrate</name>
    </ligand>
</feature>
<dbReference type="PANTHER" id="PTHR11934">
    <property type="entry name" value="RIBOSE-5-PHOSPHATE ISOMERASE"/>
    <property type="match status" value="1"/>
</dbReference>
<dbReference type="HAMAP" id="MF_00170">
    <property type="entry name" value="Rib_5P_isom_A"/>
    <property type="match status" value="1"/>
</dbReference>
<gene>
    <name evidence="3 4" type="primary">rpiA</name>
    <name evidence="4" type="ORF">TEHN7118_0832</name>
</gene>
<dbReference type="InterPro" id="IPR004788">
    <property type="entry name" value="Ribose5P_isomerase_type_A"/>
</dbReference>
<dbReference type="Pfam" id="PF06026">
    <property type="entry name" value="Rib_5-P_isom_A"/>
    <property type="match status" value="1"/>
</dbReference>
<evidence type="ECO:0000256" key="3">
    <source>
        <dbReference type="HAMAP-Rule" id="MF_00170"/>
    </source>
</evidence>
<comment type="caution">
    <text evidence="4">The sequence shown here is derived from an EMBL/GenBank/DDBJ whole genome shotgun (WGS) entry which is preliminary data.</text>
</comment>
<dbReference type="EC" id="5.3.1.6" evidence="3"/>
<dbReference type="EMBL" id="BDEC01000033">
    <property type="protein sequence ID" value="GBD68026.1"/>
    <property type="molecule type" value="Genomic_DNA"/>
</dbReference>
<feature type="binding site" evidence="3">
    <location>
        <begin position="94"/>
        <end position="97"/>
    </location>
    <ligand>
        <name>substrate</name>
    </ligand>
</feature>
<sequence>MNVKETVGIKAASYVKDGMIVGLGTGSTAYYMIKEIGRKVKEEKLNVIGVPTSTTSKKQAEEIGVPIKSIDEVEKVDIIIDGADEISADYQGLKGGGAALLFEKIVATYTEQVIWIVDESKMVDKLGNFPLPVEVIPYGQQQLFHLFEKKGYEPSFRMDKDQLKVTDSGHSIIDLHLKKIDDPEKLAKELDKTVGVVEHGLFLNMVNTVIIGKEDGAKLISVIR</sequence>
<comment type="function">
    <text evidence="3">Catalyzes the reversible conversion of ribose-5-phosphate to ribulose 5-phosphate.</text>
</comment>
<organism evidence="4 5">
    <name type="scientific">Tetragenococcus halophilus subsp. halophilus</name>
    <dbReference type="NCBI Taxonomy" id="1513897"/>
    <lineage>
        <taxon>Bacteria</taxon>
        <taxon>Bacillati</taxon>
        <taxon>Bacillota</taxon>
        <taxon>Bacilli</taxon>
        <taxon>Lactobacillales</taxon>
        <taxon>Enterococcaceae</taxon>
        <taxon>Tetragenococcus</taxon>
    </lineage>
</organism>
<comment type="catalytic activity">
    <reaction evidence="1 3">
        <text>aldehydo-D-ribose 5-phosphate = D-ribulose 5-phosphate</text>
        <dbReference type="Rhea" id="RHEA:14657"/>
        <dbReference type="ChEBI" id="CHEBI:58121"/>
        <dbReference type="ChEBI" id="CHEBI:58273"/>
        <dbReference type="EC" id="5.3.1.6"/>
    </reaction>
</comment>
<evidence type="ECO:0000313" key="4">
    <source>
        <dbReference type="EMBL" id="GBD68026.1"/>
    </source>
</evidence>
<dbReference type="SUPFAM" id="SSF75445">
    <property type="entry name" value="D-ribose-5-phosphate isomerase (RpiA), lid domain"/>
    <property type="match status" value="1"/>
</dbReference>
<dbReference type="InterPro" id="IPR037171">
    <property type="entry name" value="NagB/RpiA_transferase-like"/>
</dbReference>
<dbReference type="RefSeq" id="WP_061840769.1">
    <property type="nucleotide sequence ID" value="NZ_BDDZ01000024.1"/>
</dbReference>
<keyword evidence="2 3" id="KW-0413">Isomerase</keyword>
<accession>A0A2H6CSR1</accession>
<dbReference type="GO" id="GO:0005829">
    <property type="term" value="C:cytosol"/>
    <property type="evidence" value="ECO:0007669"/>
    <property type="project" value="TreeGrafter"/>
</dbReference>
<dbReference type="GO" id="GO:0009052">
    <property type="term" value="P:pentose-phosphate shunt, non-oxidative branch"/>
    <property type="evidence" value="ECO:0007669"/>
    <property type="project" value="UniProtKB-UniRule"/>
</dbReference>
<proteinExistence type="inferred from homology"/>
<feature type="binding site" evidence="3">
    <location>
        <begin position="25"/>
        <end position="28"/>
    </location>
    <ligand>
        <name>substrate</name>
    </ligand>
</feature>
<dbReference type="Proteomes" id="UP000236214">
    <property type="component" value="Unassembled WGS sequence"/>
</dbReference>
<dbReference type="Gene3D" id="3.30.70.260">
    <property type="match status" value="1"/>
</dbReference>
<dbReference type="FunFam" id="3.40.50.1360:FF:000001">
    <property type="entry name" value="Ribose-5-phosphate isomerase A"/>
    <property type="match status" value="1"/>
</dbReference>
<dbReference type="SUPFAM" id="SSF100950">
    <property type="entry name" value="NagB/RpiA/CoA transferase-like"/>
    <property type="match status" value="1"/>
</dbReference>
<dbReference type="UniPathway" id="UPA00115">
    <property type="reaction ID" value="UER00412"/>
</dbReference>
<dbReference type="CDD" id="cd01398">
    <property type="entry name" value="RPI_A"/>
    <property type="match status" value="1"/>
</dbReference>
<evidence type="ECO:0000256" key="1">
    <source>
        <dbReference type="ARBA" id="ARBA00001713"/>
    </source>
</evidence>
<keyword evidence="5" id="KW-1185">Reference proteome</keyword>
<dbReference type="InterPro" id="IPR020672">
    <property type="entry name" value="Ribose5P_isomerase_typA_subgr"/>
</dbReference>
<protein>
    <recommendedName>
        <fullName evidence="3">Ribose-5-phosphate isomerase A</fullName>
        <ecNumber evidence="3">5.3.1.6</ecNumber>
    </recommendedName>
    <alternativeName>
        <fullName evidence="3">Phosphoriboisomerase A</fullName>
        <shortName evidence="3">PRI</shortName>
    </alternativeName>
</protein>
<dbReference type="GO" id="GO:0004751">
    <property type="term" value="F:ribose-5-phosphate isomerase activity"/>
    <property type="evidence" value="ECO:0007669"/>
    <property type="project" value="UniProtKB-UniRule"/>
</dbReference>
<comment type="similarity">
    <text evidence="3">Belongs to the ribose 5-phosphate isomerase family.</text>
</comment>
<feature type="active site" description="Proton acceptor" evidence="3">
    <location>
        <position position="103"/>
    </location>
</feature>
<dbReference type="NCBIfam" id="NF001924">
    <property type="entry name" value="PRK00702.1"/>
    <property type="match status" value="1"/>
</dbReference>
<evidence type="ECO:0000256" key="2">
    <source>
        <dbReference type="ARBA" id="ARBA00023235"/>
    </source>
</evidence>
<comment type="pathway">
    <text evidence="3">Carbohydrate degradation; pentose phosphate pathway; D-ribose 5-phosphate from D-ribulose 5-phosphate (non-oxidative stage): step 1/1.</text>
</comment>
<dbReference type="PANTHER" id="PTHR11934:SF0">
    <property type="entry name" value="RIBOSE-5-PHOSPHATE ISOMERASE"/>
    <property type="match status" value="1"/>
</dbReference>
<evidence type="ECO:0000313" key="5">
    <source>
        <dbReference type="Proteomes" id="UP000236214"/>
    </source>
</evidence>
<name>A0A2H6CSR1_TETHA</name>
<dbReference type="AlphaFoldDB" id="A0A2H6CSR1"/>
<dbReference type="GO" id="GO:0006014">
    <property type="term" value="P:D-ribose metabolic process"/>
    <property type="evidence" value="ECO:0007669"/>
    <property type="project" value="TreeGrafter"/>
</dbReference>